<evidence type="ECO:0000313" key="2">
    <source>
        <dbReference type="EMBL" id="GAQ87020.1"/>
    </source>
</evidence>
<reference evidence="2 3" key="1">
    <citation type="journal article" date="2014" name="Nat. Commun.">
        <title>Klebsormidium flaccidum genome reveals primary factors for plant terrestrial adaptation.</title>
        <authorList>
            <person name="Hori K."/>
            <person name="Maruyama F."/>
            <person name="Fujisawa T."/>
            <person name="Togashi T."/>
            <person name="Yamamoto N."/>
            <person name="Seo M."/>
            <person name="Sato S."/>
            <person name="Yamada T."/>
            <person name="Mori H."/>
            <person name="Tajima N."/>
            <person name="Moriyama T."/>
            <person name="Ikeuchi M."/>
            <person name="Watanabe M."/>
            <person name="Wada H."/>
            <person name="Kobayashi K."/>
            <person name="Saito M."/>
            <person name="Masuda T."/>
            <person name="Sasaki-Sekimoto Y."/>
            <person name="Mashiguchi K."/>
            <person name="Awai K."/>
            <person name="Shimojima M."/>
            <person name="Masuda S."/>
            <person name="Iwai M."/>
            <person name="Nobusawa T."/>
            <person name="Narise T."/>
            <person name="Kondo S."/>
            <person name="Saito H."/>
            <person name="Sato R."/>
            <person name="Murakawa M."/>
            <person name="Ihara Y."/>
            <person name="Oshima-Yamada Y."/>
            <person name="Ohtaka K."/>
            <person name="Satoh M."/>
            <person name="Sonobe K."/>
            <person name="Ishii M."/>
            <person name="Ohtani R."/>
            <person name="Kanamori-Sato M."/>
            <person name="Honoki R."/>
            <person name="Miyazaki D."/>
            <person name="Mochizuki H."/>
            <person name="Umetsu J."/>
            <person name="Higashi K."/>
            <person name="Shibata D."/>
            <person name="Kamiya Y."/>
            <person name="Sato N."/>
            <person name="Nakamura Y."/>
            <person name="Tabata S."/>
            <person name="Ida S."/>
            <person name="Kurokawa K."/>
            <person name="Ohta H."/>
        </authorList>
    </citation>
    <scope>NUCLEOTIDE SEQUENCE [LARGE SCALE GENOMIC DNA]</scope>
    <source>
        <strain evidence="2 3">NIES-2285</strain>
    </source>
</reference>
<organism evidence="2 3">
    <name type="scientific">Klebsormidium nitens</name>
    <name type="common">Green alga</name>
    <name type="synonym">Ulothrix nitens</name>
    <dbReference type="NCBI Taxonomy" id="105231"/>
    <lineage>
        <taxon>Eukaryota</taxon>
        <taxon>Viridiplantae</taxon>
        <taxon>Streptophyta</taxon>
        <taxon>Klebsormidiophyceae</taxon>
        <taxon>Klebsormidiales</taxon>
        <taxon>Klebsormidiaceae</taxon>
        <taxon>Klebsormidium</taxon>
    </lineage>
</organism>
<proteinExistence type="predicted"/>
<dbReference type="Proteomes" id="UP000054558">
    <property type="component" value="Unassembled WGS sequence"/>
</dbReference>
<sequence length="69" mass="7454">MANELFAGLGVLAAAGIAWLVISSNGDRNKAERKFNNAADDVKHNAKQAGRDARGAWEDTKDRARDATR</sequence>
<gene>
    <name evidence="2" type="ORF">KFL_003260030</name>
</gene>
<name>A0A1Y1I7U5_KLENI</name>
<dbReference type="EMBL" id="DF237275">
    <property type="protein sequence ID" value="GAQ87020.1"/>
    <property type="molecule type" value="Genomic_DNA"/>
</dbReference>
<dbReference type="AlphaFoldDB" id="A0A1Y1I7U5"/>
<evidence type="ECO:0000313" key="3">
    <source>
        <dbReference type="Proteomes" id="UP000054558"/>
    </source>
</evidence>
<accession>A0A1Y1I7U5</accession>
<evidence type="ECO:0000256" key="1">
    <source>
        <dbReference type="SAM" id="MobiDB-lite"/>
    </source>
</evidence>
<keyword evidence="3" id="KW-1185">Reference proteome</keyword>
<evidence type="ECO:0008006" key="4">
    <source>
        <dbReference type="Google" id="ProtNLM"/>
    </source>
</evidence>
<protein>
    <recommendedName>
        <fullName evidence="4">YtxH domain-containing protein</fullName>
    </recommendedName>
</protein>
<feature type="region of interest" description="Disordered" evidence="1">
    <location>
        <begin position="35"/>
        <end position="69"/>
    </location>
</feature>